<dbReference type="SMART" id="SM00922">
    <property type="entry name" value="MR_MLE"/>
    <property type="match status" value="1"/>
</dbReference>
<feature type="domain" description="Mandelate racemase/muconate lactonizing enzyme C-terminal" evidence="1">
    <location>
        <begin position="149"/>
        <end position="251"/>
    </location>
</feature>
<dbReference type="AlphaFoldDB" id="A0A6L9SH22"/>
<accession>A0A6L9SH22</accession>
<gene>
    <name evidence="2" type="ORF">G1H10_29910</name>
</gene>
<comment type="caution">
    <text evidence="2">The sequence shown here is derived from an EMBL/GenBank/DDBJ whole genome shotgun (WGS) entry which is preliminary data.</text>
</comment>
<reference evidence="2 3" key="1">
    <citation type="submission" date="2020-02" db="EMBL/GenBank/DDBJ databases">
        <authorList>
            <person name="Li X.-J."/>
            <person name="Han X.-M."/>
        </authorList>
    </citation>
    <scope>NUCLEOTIDE SEQUENCE [LARGE SCALE GENOMIC DNA]</scope>
    <source>
        <strain evidence="2 3">CCTCC AB 2017055</strain>
    </source>
</reference>
<dbReference type="Proteomes" id="UP000475214">
    <property type="component" value="Unassembled WGS sequence"/>
</dbReference>
<dbReference type="PANTHER" id="PTHR48080">
    <property type="entry name" value="D-GALACTONATE DEHYDRATASE-RELATED"/>
    <property type="match status" value="1"/>
</dbReference>
<dbReference type="EMBL" id="JAAGOA010000033">
    <property type="protein sequence ID" value="NEE04393.1"/>
    <property type="molecule type" value="Genomic_DNA"/>
</dbReference>
<name>A0A6L9SH22_9ACTN</name>
<protein>
    <recommendedName>
        <fullName evidence="1">Mandelate racemase/muconate lactonizing enzyme C-terminal domain-containing protein</fullName>
    </recommendedName>
</protein>
<dbReference type="RefSeq" id="WP_163744882.1">
    <property type="nucleotide sequence ID" value="NZ_JAAGOA010000033.1"/>
</dbReference>
<dbReference type="SUPFAM" id="SSF51604">
    <property type="entry name" value="Enolase C-terminal domain-like"/>
    <property type="match status" value="1"/>
</dbReference>
<evidence type="ECO:0000259" key="1">
    <source>
        <dbReference type="SMART" id="SM00922"/>
    </source>
</evidence>
<evidence type="ECO:0000313" key="2">
    <source>
        <dbReference type="EMBL" id="NEE04393.1"/>
    </source>
</evidence>
<dbReference type="PANTHER" id="PTHR48080:SF2">
    <property type="entry name" value="D-GALACTONATE DEHYDRATASE"/>
    <property type="match status" value="1"/>
</dbReference>
<keyword evidence="3" id="KW-1185">Reference proteome</keyword>
<dbReference type="InterPro" id="IPR034593">
    <property type="entry name" value="DgoD-like"/>
</dbReference>
<dbReference type="InterPro" id="IPR013342">
    <property type="entry name" value="Mandelate_racemase_C"/>
</dbReference>
<dbReference type="Pfam" id="PF13378">
    <property type="entry name" value="MR_MLE_C"/>
    <property type="match status" value="1"/>
</dbReference>
<dbReference type="InterPro" id="IPR029017">
    <property type="entry name" value="Enolase-like_N"/>
</dbReference>
<dbReference type="InterPro" id="IPR029065">
    <property type="entry name" value="Enolase_C-like"/>
</dbReference>
<dbReference type="SFLD" id="SFLDS00001">
    <property type="entry name" value="Enolase"/>
    <property type="match status" value="1"/>
</dbReference>
<sequence>MSAGTSTSDDAAIVSVACVSHDVTWRTSWDTVRVRTADGSAGIGELSDAGTRELSDRYAAELSDVVVGHSAEEALAVVGAESHRLSENRAGPTQDRRLRLTVLGGFEAALCDLAATRSGMGLPEWYGRAAAPEFPCYANLNRALHKRTPDEFARIAKLAVAEGFTAVKCAPFDFLVGSKRVQLGLRLAAAVRETIGDDIELRLDLHGHVPVGEILAAERAFAELRPAWIEDPTGIADLEGMRAVRETLGVPIAGGEFVASKAELEPALSAGVLDVVMPDVKHAGGPRRALELARFATSAGAQVSLHNPTGPVSTAHSLAVSWQIDGCGPLELAIGEHEGRATVVSPAEQVRSGMIRPCCDGAGLGVDLSARRLPMEAGPEPRIEFIG</sequence>
<dbReference type="SUPFAM" id="SSF54826">
    <property type="entry name" value="Enolase N-terminal domain-like"/>
    <property type="match status" value="1"/>
</dbReference>
<organism evidence="2 3">
    <name type="scientific">Phytoactinopolyspora halotolerans</name>
    <dbReference type="NCBI Taxonomy" id="1981512"/>
    <lineage>
        <taxon>Bacteria</taxon>
        <taxon>Bacillati</taxon>
        <taxon>Actinomycetota</taxon>
        <taxon>Actinomycetes</taxon>
        <taxon>Jiangellales</taxon>
        <taxon>Jiangellaceae</taxon>
        <taxon>Phytoactinopolyspora</taxon>
    </lineage>
</organism>
<dbReference type="Gene3D" id="3.20.20.120">
    <property type="entry name" value="Enolase-like C-terminal domain"/>
    <property type="match status" value="1"/>
</dbReference>
<evidence type="ECO:0000313" key="3">
    <source>
        <dbReference type="Proteomes" id="UP000475214"/>
    </source>
</evidence>
<dbReference type="InterPro" id="IPR036849">
    <property type="entry name" value="Enolase-like_C_sf"/>
</dbReference>
<proteinExistence type="predicted"/>
<dbReference type="Gene3D" id="3.30.390.10">
    <property type="entry name" value="Enolase-like, N-terminal domain"/>
    <property type="match status" value="1"/>
</dbReference>